<dbReference type="AlphaFoldDB" id="A0A0M9G708"/>
<feature type="compositionally biased region" description="Low complexity" evidence="4">
    <location>
        <begin position="57"/>
        <end position="68"/>
    </location>
</feature>
<dbReference type="Gene3D" id="3.40.50.150">
    <property type="entry name" value="Vaccinia Virus protein VP39"/>
    <property type="match status" value="1"/>
</dbReference>
<dbReference type="InterPro" id="IPR021867">
    <property type="entry name" value="Bmt2/SAMTOR"/>
</dbReference>
<dbReference type="SUPFAM" id="SSF53335">
    <property type="entry name" value="S-adenosyl-L-methionine-dependent methyltransferases"/>
    <property type="match status" value="1"/>
</dbReference>
<dbReference type="PANTHER" id="PTHR21008:SF0">
    <property type="entry name" value="S-ADENOSYLMETHIONINE SENSOR UPSTREAM OF MTORC1"/>
    <property type="match status" value="1"/>
</dbReference>
<evidence type="ECO:0000256" key="1">
    <source>
        <dbReference type="ARBA" id="ARBA00022603"/>
    </source>
</evidence>
<protein>
    <submittedName>
        <fullName evidence="5">HUS1 protein putative (HUS1)</fullName>
    </submittedName>
</protein>
<evidence type="ECO:0000313" key="5">
    <source>
        <dbReference type="EMBL" id="KPA83900.1"/>
    </source>
</evidence>
<proteinExistence type="predicted"/>
<dbReference type="VEuPathDB" id="TriTrypDB:LpyrH10_03_2310"/>
<comment type="caution">
    <text evidence="5">The sequence shown here is derived from an EMBL/GenBank/DDBJ whole genome shotgun (WGS) entry which is preliminary data.</text>
</comment>
<dbReference type="InterPro" id="IPR029063">
    <property type="entry name" value="SAM-dependent_MTases_sf"/>
</dbReference>
<feature type="compositionally biased region" description="Low complexity" evidence="4">
    <location>
        <begin position="198"/>
        <end position="207"/>
    </location>
</feature>
<keyword evidence="6" id="KW-1185">Reference proteome</keyword>
<sequence>MDSTSTSSSALSPTRSETAVSEAPTSTDGSSMPVPPVAENLSWAAAIKEHHRHLQSAVAGAGAAAAAVSPPQPHLPQQRRATEGTSTAASPPSPLLPYEKDLQRWREALDGVEAAQRLCVYATAMHHLATHYWDLNTTASDAEMQLKTFSDAVAPENQQSKARRSVLDASSAPRIGEKRPRDALTVPSVRTPLSTPNGTTTAAGGAAKAPHRYSDRLQYCLQSVASYYLGETVATTSSTERCATAGSNDTGGRNSLSSAEAQTAAVPGQHHPHPQQGSPPLLIPVNGTVYMHLPGVFARVVKPLRRAFFDVYQRMATGEEVGALVEACKADGAVPHTNTAAATRAADLSGLPPSAAVDALPTCESGVALVGKLLSTHPEGLRAQGESTWRRGAGTAWAAALRYTFPTTSHATGKQAHHSDAAPSLPPPLYVLDVGACYGPFYGQCLPRPSLLPPVPLRVTSIDLAPYLEEEHSALDNLRDPPSPRVWQGDWLDMKFFSPEDEECFSLGNEGMRRAEGGRVRYRVPSQSDLLAANRQESRAEDRVGTKDRTGADSSACLVSSATSSLAAGHPENTVHTDPLSVVSLQLESYDAVFFCFLLSYMPTPRLRFLACLHACLALNEGGLLVIASTRTQGSRRRNWVQEWTACLSTIGLLRVQQSTQEKVVGMAFVKVCPSKEVHDRWKTAEGRNSWIRAMMTTVAAENGLRITADDAQTQADV</sequence>
<evidence type="ECO:0000256" key="4">
    <source>
        <dbReference type="SAM" id="MobiDB-lite"/>
    </source>
</evidence>
<keyword evidence="2" id="KW-0808">Transferase</keyword>
<evidence type="ECO:0000313" key="6">
    <source>
        <dbReference type="Proteomes" id="UP000037923"/>
    </source>
</evidence>
<organism evidence="5 6">
    <name type="scientific">Leptomonas pyrrhocoris</name>
    <name type="common">Firebug parasite</name>
    <dbReference type="NCBI Taxonomy" id="157538"/>
    <lineage>
        <taxon>Eukaryota</taxon>
        <taxon>Discoba</taxon>
        <taxon>Euglenozoa</taxon>
        <taxon>Kinetoplastea</taxon>
        <taxon>Metakinetoplastina</taxon>
        <taxon>Trypanosomatida</taxon>
        <taxon>Trypanosomatidae</taxon>
        <taxon>Leishmaniinae</taxon>
        <taxon>Leptomonas</taxon>
    </lineage>
</organism>
<dbReference type="EMBL" id="LGTL01000003">
    <property type="protein sequence ID" value="KPA83900.1"/>
    <property type="molecule type" value="Genomic_DNA"/>
</dbReference>
<accession>A0A0M9G708</accession>
<dbReference type="OMA" id="CIHAFLA"/>
<dbReference type="OrthoDB" id="5954793at2759"/>
<feature type="compositionally biased region" description="Basic and acidic residues" evidence="4">
    <location>
        <begin position="536"/>
        <end position="551"/>
    </location>
</feature>
<keyword evidence="3" id="KW-0949">S-adenosyl-L-methionine</keyword>
<feature type="region of interest" description="Disordered" evidence="4">
    <location>
        <begin position="238"/>
        <end position="278"/>
    </location>
</feature>
<feature type="region of interest" description="Disordered" evidence="4">
    <location>
        <begin position="1"/>
        <end position="36"/>
    </location>
</feature>
<dbReference type="GeneID" id="26902375"/>
<dbReference type="GO" id="GO:1904262">
    <property type="term" value="P:negative regulation of TORC1 signaling"/>
    <property type="evidence" value="ECO:0007669"/>
    <property type="project" value="TreeGrafter"/>
</dbReference>
<dbReference type="RefSeq" id="XP_015662339.1">
    <property type="nucleotide sequence ID" value="XM_015798861.1"/>
</dbReference>
<dbReference type="PANTHER" id="PTHR21008">
    <property type="entry name" value="S-ADENOSYLMETHIONINE SENSOR UPSTREAM OF MTORC1-RELATED"/>
    <property type="match status" value="1"/>
</dbReference>
<feature type="region of interest" description="Disordered" evidence="4">
    <location>
        <begin position="54"/>
        <end position="97"/>
    </location>
</feature>
<name>A0A0M9G708_LEPPY</name>
<dbReference type="GO" id="GO:0008168">
    <property type="term" value="F:methyltransferase activity"/>
    <property type="evidence" value="ECO:0007669"/>
    <property type="project" value="UniProtKB-KW"/>
</dbReference>
<dbReference type="GO" id="GO:0032259">
    <property type="term" value="P:methylation"/>
    <property type="evidence" value="ECO:0007669"/>
    <property type="project" value="UniProtKB-KW"/>
</dbReference>
<reference evidence="5 6" key="1">
    <citation type="submission" date="2015-07" db="EMBL/GenBank/DDBJ databases">
        <title>High-quality genome of monoxenous trypanosomatid Leptomonas pyrrhocoris.</title>
        <authorList>
            <person name="Flegontov P."/>
            <person name="Butenko A."/>
            <person name="Firsov S."/>
            <person name="Vlcek C."/>
            <person name="Logacheva M.D."/>
            <person name="Field M."/>
            <person name="Filatov D."/>
            <person name="Flegontova O."/>
            <person name="Gerasimov E."/>
            <person name="Jackson A.P."/>
            <person name="Kelly S."/>
            <person name="Opperdoes F."/>
            <person name="O'Reilly A."/>
            <person name="Votypka J."/>
            <person name="Yurchenko V."/>
            <person name="Lukes J."/>
        </authorList>
    </citation>
    <scope>NUCLEOTIDE SEQUENCE [LARGE SCALE GENOMIC DNA]</scope>
    <source>
        <strain evidence="5">H10</strain>
    </source>
</reference>
<feature type="region of interest" description="Disordered" evidence="4">
    <location>
        <begin position="153"/>
        <end position="207"/>
    </location>
</feature>
<gene>
    <name evidence="5" type="ORF">ABB37_02080</name>
</gene>
<keyword evidence="1" id="KW-0489">Methyltransferase</keyword>
<feature type="compositionally biased region" description="Polar residues" evidence="4">
    <location>
        <begin position="238"/>
        <end position="261"/>
    </location>
</feature>
<feature type="region of interest" description="Disordered" evidence="4">
    <location>
        <begin position="533"/>
        <end position="552"/>
    </location>
</feature>
<feature type="compositionally biased region" description="Low complexity" evidence="4">
    <location>
        <begin position="1"/>
        <end position="18"/>
    </location>
</feature>
<evidence type="ECO:0000256" key="2">
    <source>
        <dbReference type="ARBA" id="ARBA00022679"/>
    </source>
</evidence>
<evidence type="ECO:0000256" key="3">
    <source>
        <dbReference type="ARBA" id="ARBA00022691"/>
    </source>
</evidence>
<dbReference type="Proteomes" id="UP000037923">
    <property type="component" value="Unassembled WGS sequence"/>
</dbReference>